<name>A0A0F9NG29_9ZZZZ</name>
<gene>
    <name evidence="1" type="ORF">LCGC14_1266100</name>
</gene>
<accession>A0A0F9NG29</accession>
<dbReference type="EMBL" id="LAZR01007064">
    <property type="protein sequence ID" value="KKM87705.1"/>
    <property type="molecule type" value="Genomic_DNA"/>
</dbReference>
<proteinExistence type="predicted"/>
<sequence>MNENENEKDSVSIDVWNKEYDALIKNAPKAGDILISMDASPVLLVIETVEGSAPFVYGCAFVPEVVGSELGWFLQSVDSEGFHGFKCILMPRARTELIRRLGLSNDIIEVKSLRVVKTSQSGKSLLCEVFEY</sequence>
<protein>
    <submittedName>
        <fullName evidence="1">Uncharacterized protein</fullName>
    </submittedName>
</protein>
<comment type="caution">
    <text evidence="1">The sequence shown here is derived from an EMBL/GenBank/DDBJ whole genome shotgun (WGS) entry which is preliminary data.</text>
</comment>
<evidence type="ECO:0000313" key="1">
    <source>
        <dbReference type="EMBL" id="KKM87705.1"/>
    </source>
</evidence>
<reference evidence="1" key="1">
    <citation type="journal article" date="2015" name="Nature">
        <title>Complex archaea that bridge the gap between prokaryotes and eukaryotes.</title>
        <authorList>
            <person name="Spang A."/>
            <person name="Saw J.H."/>
            <person name="Jorgensen S.L."/>
            <person name="Zaremba-Niedzwiedzka K."/>
            <person name="Martijn J."/>
            <person name="Lind A.E."/>
            <person name="van Eijk R."/>
            <person name="Schleper C."/>
            <person name="Guy L."/>
            <person name="Ettema T.J."/>
        </authorList>
    </citation>
    <scope>NUCLEOTIDE SEQUENCE</scope>
</reference>
<dbReference type="AlphaFoldDB" id="A0A0F9NG29"/>
<organism evidence="1">
    <name type="scientific">marine sediment metagenome</name>
    <dbReference type="NCBI Taxonomy" id="412755"/>
    <lineage>
        <taxon>unclassified sequences</taxon>
        <taxon>metagenomes</taxon>
        <taxon>ecological metagenomes</taxon>
    </lineage>
</organism>